<dbReference type="OrthoDB" id="1490890at2"/>
<dbReference type="InterPro" id="IPR048406">
    <property type="entry name" value="GldM_Ig-like-2"/>
</dbReference>
<evidence type="ECO:0000259" key="4">
    <source>
        <dbReference type="Pfam" id="PF21601"/>
    </source>
</evidence>
<feature type="domain" description="Gliding motility-associated protein GldM N-terminal" evidence="3">
    <location>
        <begin position="33"/>
        <end position="219"/>
    </location>
</feature>
<dbReference type="InterPro" id="IPR048405">
    <property type="entry name" value="GldM_Ig-like-1"/>
</dbReference>
<dbReference type="InterPro" id="IPR022720">
    <property type="entry name" value="Motility-assoc_prot_GldM_N"/>
</dbReference>
<evidence type="ECO:0000313" key="6">
    <source>
        <dbReference type="EMBL" id="TSJ38672.1"/>
    </source>
</evidence>
<protein>
    <submittedName>
        <fullName evidence="6">Gliding motility protein GldM</fullName>
    </submittedName>
</protein>
<organism evidence="6 7">
    <name type="scientific">Mucilaginibacter corticis</name>
    <dbReference type="NCBI Taxonomy" id="2597670"/>
    <lineage>
        <taxon>Bacteria</taxon>
        <taxon>Pseudomonadati</taxon>
        <taxon>Bacteroidota</taxon>
        <taxon>Sphingobacteriia</taxon>
        <taxon>Sphingobacteriales</taxon>
        <taxon>Sphingobacteriaceae</taxon>
        <taxon>Mucilaginibacter</taxon>
    </lineage>
</organism>
<dbReference type="NCBIfam" id="TIGR03517">
    <property type="entry name" value="GldM_gliding"/>
    <property type="match status" value="1"/>
</dbReference>
<feature type="region of interest" description="Disordered" evidence="1">
    <location>
        <begin position="263"/>
        <end position="285"/>
    </location>
</feature>
<dbReference type="Pfam" id="PF12081">
    <property type="entry name" value="GldM_1st"/>
    <property type="match status" value="1"/>
</dbReference>
<evidence type="ECO:0000313" key="7">
    <source>
        <dbReference type="Proteomes" id="UP000318733"/>
    </source>
</evidence>
<dbReference type="Proteomes" id="UP000318733">
    <property type="component" value="Unassembled WGS sequence"/>
</dbReference>
<reference evidence="6 7" key="1">
    <citation type="submission" date="2019-07" db="EMBL/GenBank/DDBJ databases">
        <authorList>
            <person name="Huq M.A."/>
        </authorList>
    </citation>
    <scope>NUCLEOTIDE SEQUENCE [LARGE SCALE GENOMIC DNA]</scope>
    <source>
        <strain evidence="6 7">MAH-19</strain>
    </source>
</reference>
<evidence type="ECO:0000259" key="3">
    <source>
        <dbReference type="Pfam" id="PF12081"/>
    </source>
</evidence>
<dbReference type="RefSeq" id="WP_144249953.1">
    <property type="nucleotide sequence ID" value="NZ_VLPK01000004.1"/>
</dbReference>
<dbReference type="Pfam" id="PF21602">
    <property type="entry name" value="GldM_3rd"/>
    <property type="match status" value="1"/>
</dbReference>
<gene>
    <name evidence="6" type="primary">gldM</name>
    <name evidence="6" type="ORF">FO440_19390</name>
</gene>
<dbReference type="InterPro" id="IPR019859">
    <property type="entry name" value="Motility-assoc_prot_GldM"/>
</dbReference>
<feature type="domain" description="Gliding motility-associated protein GldM second immunoglobulin-like" evidence="5">
    <location>
        <begin position="322"/>
        <end position="403"/>
    </location>
</feature>
<accession>A0A556MFS8</accession>
<evidence type="ECO:0000256" key="1">
    <source>
        <dbReference type="SAM" id="MobiDB-lite"/>
    </source>
</evidence>
<dbReference type="InterPro" id="IPR022719">
    <property type="entry name" value="Motility-assoc_prot_GldM_C"/>
</dbReference>
<proteinExistence type="predicted"/>
<dbReference type="Pfam" id="PF12080">
    <property type="entry name" value="GldM_4th"/>
    <property type="match status" value="1"/>
</dbReference>
<comment type="caution">
    <text evidence="6">The sequence shown here is derived from an EMBL/GenBank/DDBJ whole genome shotgun (WGS) entry which is preliminary data.</text>
</comment>
<evidence type="ECO:0000259" key="5">
    <source>
        <dbReference type="Pfam" id="PF21602"/>
    </source>
</evidence>
<feature type="domain" description="Gliding motility-associated protein GldM first immunoglobulin-like" evidence="4">
    <location>
        <begin position="223"/>
        <end position="319"/>
    </location>
</feature>
<name>A0A556MFS8_9SPHI</name>
<dbReference type="AlphaFoldDB" id="A0A556MFS8"/>
<feature type="domain" description="Gliding motility-associated protein GldM C-terminal" evidence="2">
    <location>
        <begin position="406"/>
        <end position="508"/>
    </location>
</feature>
<sequence>MAGGKQTPRQRMMGILYLVLLGLIALDVPDSLLDAFKNISDSLTASKSNVETGINNTFSSFEKTKLKEQPDRAKPIYERAEKAKKLADDLNTYVESLKKMLSDETGGIDEATNDYKGRENLDVSVDLMVNRKRNAYELSKRINETREELLALLNAKDRATVKLPLVTLPPPHRTGFQDKSWEQANFGEGMPMGAAMTGLTKIQSDIKNAENEVVKKILGEVDVAVVNLDQFSAVAVAPTSYVLVGQPYTAEVFLTASDSKSSPTITVDGSKVPTEAGRGKYTGSTGSEGVHTWIGTISVKQNDGSMKTYTTAPQTYTVARPSAVVSPDKMNVLYIGVPNPVSVSAPGIAKKDLKVGISSGSISPSGNGYTVTVSSPGTTTINVSGEVSKGKVMALGSTLFRVKRIPDPKAQFAGKSGGTTSAANIKAQDAVFAKLENFEFDAKFNVTRFTLLVIKPRQDPLVFSGSSNQLTSAMHTAMSSVTPGSTVVFKDIIAVGPDGTQRGLENIVLFAN</sequence>
<evidence type="ECO:0000259" key="2">
    <source>
        <dbReference type="Pfam" id="PF12080"/>
    </source>
</evidence>
<dbReference type="Pfam" id="PF21601">
    <property type="entry name" value="GldM_2nd"/>
    <property type="match status" value="1"/>
</dbReference>
<keyword evidence="7" id="KW-1185">Reference proteome</keyword>
<dbReference type="EMBL" id="VLPK01000004">
    <property type="protein sequence ID" value="TSJ38672.1"/>
    <property type="molecule type" value="Genomic_DNA"/>
</dbReference>